<evidence type="ECO:0000256" key="1">
    <source>
        <dbReference type="ARBA" id="ARBA00022857"/>
    </source>
</evidence>
<feature type="region of interest" description="Disordered" evidence="3">
    <location>
        <begin position="140"/>
        <end position="170"/>
    </location>
</feature>
<comment type="caution">
    <text evidence="4">The sequence shown here is derived from an EMBL/GenBank/DDBJ whole genome shotgun (WGS) entry which is preliminary data.</text>
</comment>
<keyword evidence="5" id="KW-1185">Reference proteome</keyword>
<dbReference type="Gene3D" id="3.20.20.100">
    <property type="entry name" value="NADP-dependent oxidoreductase domain"/>
    <property type="match status" value="1"/>
</dbReference>
<keyword evidence="1" id="KW-0521">NADP</keyword>
<dbReference type="PRINTS" id="PR00069">
    <property type="entry name" value="ALDKETRDTASE"/>
</dbReference>
<dbReference type="SUPFAM" id="SSF51430">
    <property type="entry name" value="NAD(P)-linked oxidoreductase"/>
    <property type="match status" value="1"/>
</dbReference>
<dbReference type="InterPro" id="IPR020471">
    <property type="entry name" value="AKR"/>
</dbReference>
<gene>
    <name evidence="4" type="ORF">PGLA1383_LOCUS18890</name>
</gene>
<dbReference type="Proteomes" id="UP000654075">
    <property type="component" value="Unassembled WGS sequence"/>
</dbReference>
<evidence type="ECO:0000313" key="5">
    <source>
        <dbReference type="Proteomes" id="UP000654075"/>
    </source>
</evidence>
<feature type="region of interest" description="Disordered" evidence="3">
    <location>
        <begin position="46"/>
        <end position="72"/>
    </location>
</feature>
<organism evidence="4 5">
    <name type="scientific">Polarella glacialis</name>
    <name type="common">Dinoflagellate</name>
    <dbReference type="NCBI Taxonomy" id="89957"/>
    <lineage>
        <taxon>Eukaryota</taxon>
        <taxon>Sar</taxon>
        <taxon>Alveolata</taxon>
        <taxon>Dinophyceae</taxon>
        <taxon>Suessiales</taxon>
        <taxon>Suessiaceae</taxon>
        <taxon>Polarella</taxon>
    </lineage>
</organism>
<feature type="compositionally biased region" description="Low complexity" evidence="3">
    <location>
        <begin position="144"/>
        <end position="160"/>
    </location>
</feature>
<dbReference type="PANTHER" id="PTHR43827">
    <property type="entry name" value="2,5-DIKETO-D-GLUCONIC ACID REDUCTASE"/>
    <property type="match status" value="1"/>
</dbReference>
<proteinExistence type="predicted"/>
<sequence>DLARAICAEREARETALADQQKHLDWRFVHFSEEFRFRLDGFEQQRAEHAEEDAQERLPRRSSGDGEDQRRHLHEGKVAILETRLAEVQRWSDAFEAQLEEQRTELRKHDAGSERRIQDMEAWLARADLRLAGLEAKIGRHFGPPDASSTPHSASASSPAGTPGGLKGLGRLTPVERVTLDVRPVEVGEDAFALRGPPLQNSQGYGGWSVMSGWRARRLVAVEVGPSPSLSAKLSSSLGNDRWNHGLRFPLPGRSAQVSAGGRLVLADGAQLPLLGVLVRPESSVQSIRWALEAGLRFVYLELDGAEVTATLGHLRRALAESKVHREELVVAARVACSARLDGLGIPSKGLGKDVQKAVTVGELDALVLGPAPEGPAGRVDLECWKELESLHAARSDGLGLSLGVNNLSPQGVSELLDSVRLPPAFVKNSFTIYEPGGPDEARRQDSQMERLSALRIPTLGFGISGARGVACGYLRPLEDPHIAAVAEKYGRSAAQVINRWFLQLGGGLLLEATGKRKELLEAADVFTFSLAEADMRLLNGLSSLAASSPGRRAPAWCERTSMASQACPLTTQR</sequence>
<evidence type="ECO:0000256" key="3">
    <source>
        <dbReference type="SAM" id="MobiDB-lite"/>
    </source>
</evidence>
<dbReference type="InterPro" id="IPR036812">
    <property type="entry name" value="NAD(P)_OxRdtase_dom_sf"/>
</dbReference>
<feature type="compositionally biased region" description="Basic and acidic residues" evidence="3">
    <location>
        <begin position="55"/>
        <end position="70"/>
    </location>
</feature>
<reference evidence="4" key="1">
    <citation type="submission" date="2021-02" db="EMBL/GenBank/DDBJ databases">
        <authorList>
            <person name="Dougan E. K."/>
            <person name="Rhodes N."/>
            <person name="Thang M."/>
            <person name="Chan C."/>
        </authorList>
    </citation>
    <scope>NUCLEOTIDE SEQUENCE</scope>
</reference>
<accession>A0A813EJS4</accession>
<feature type="non-terminal residue" evidence="4">
    <location>
        <position position="574"/>
    </location>
</feature>
<dbReference type="OrthoDB" id="425738at2759"/>
<evidence type="ECO:0000256" key="2">
    <source>
        <dbReference type="ARBA" id="ARBA00023002"/>
    </source>
</evidence>
<feature type="non-terminal residue" evidence="4">
    <location>
        <position position="1"/>
    </location>
</feature>
<protein>
    <recommendedName>
        <fullName evidence="6">NADP-dependent oxidoreductase domain-containing protein</fullName>
    </recommendedName>
</protein>
<dbReference type="AlphaFoldDB" id="A0A813EJS4"/>
<dbReference type="EMBL" id="CAJNNV010012273">
    <property type="protein sequence ID" value="CAE8600573.1"/>
    <property type="molecule type" value="Genomic_DNA"/>
</dbReference>
<evidence type="ECO:0000313" key="4">
    <source>
        <dbReference type="EMBL" id="CAE8600573.1"/>
    </source>
</evidence>
<dbReference type="GO" id="GO:0016616">
    <property type="term" value="F:oxidoreductase activity, acting on the CH-OH group of donors, NAD or NADP as acceptor"/>
    <property type="evidence" value="ECO:0007669"/>
    <property type="project" value="UniProtKB-ARBA"/>
</dbReference>
<evidence type="ECO:0008006" key="6">
    <source>
        <dbReference type="Google" id="ProtNLM"/>
    </source>
</evidence>
<name>A0A813EJS4_POLGL</name>
<dbReference type="PANTHER" id="PTHR43827:SF3">
    <property type="entry name" value="NADP-DEPENDENT OXIDOREDUCTASE DOMAIN-CONTAINING PROTEIN"/>
    <property type="match status" value="1"/>
</dbReference>
<keyword evidence="2" id="KW-0560">Oxidoreductase</keyword>